<dbReference type="Gene3D" id="3.40.50.11780">
    <property type="match status" value="1"/>
</dbReference>
<gene>
    <name evidence="1" type="ORF">A9Y76_23445</name>
</gene>
<dbReference type="InterPro" id="IPR052042">
    <property type="entry name" value="Tail_sheath_structural"/>
</dbReference>
<dbReference type="OrthoDB" id="8576398at2"/>
<evidence type="ECO:0000313" key="1">
    <source>
        <dbReference type="EMBL" id="ANJ75454.1"/>
    </source>
</evidence>
<dbReference type="AlphaFoldDB" id="A0A192A4Z4"/>
<keyword evidence="2" id="KW-1185">Reference proteome</keyword>
<organism evidence="1 2">
    <name type="scientific">Ralstonia insidiosa</name>
    <dbReference type="NCBI Taxonomy" id="190721"/>
    <lineage>
        <taxon>Bacteria</taxon>
        <taxon>Pseudomonadati</taxon>
        <taxon>Pseudomonadota</taxon>
        <taxon>Betaproteobacteria</taxon>
        <taxon>Burkholderiales</taxon>
        <taxon>Burkholderiaceae</taxon>
        <taxon>Ralstonia</taxon>
    </lineage>
</organism>
<dbReference type="PANTHER" id="PTHR35861:SF2">
    <property type="entry name" value="FELS-2 PROPHAGE PROTEIN"/>
    <property type="match status" value="1"/>
</dbReference>
<dbReference type="GeneID" id="61529000"/>
<evidence type="ECO:0000313" key="2">
    <source>
        <dbReference type="Proteomes" id="UP000078572"/>
    </source>
</evidence>
<dbReference type="Proteomes" id="UP000078572">
    <property type="component" value="Chromosome 2"/>
</dbReference>
<dbReference type="EMBL" id="CP016023">
    <property type="protein sequence ID" value="ANJ75454.1"/>
    <property type="molecule type" value="Genomic_DNA"/>
</dbReference>
<name>A0A192A4Z4_9RALS</name>
<accession>A0A192A4Z4</accession>
<dbReference type="RefSeq" id="WP_064808063.1">
    <property type="nucleotide sequence ID" value="NZ_CP016023.1"/>
</dbReference>
<dbReference type="PANTHER" id="PTHR35861">
    <property type="match status" value="1"/>
</dbReference>
<reference evidence="2" key="1">
    <citation type="submission" date="2016-06" db="EMBL/GenBank/DDBJ databases">
        <authorList>
            <person name="Xu Y."/>
            <person name="Nagy A."/>
            <person name="Yan X."/>
            <person name="Kim S.W."/>
            <person name="Haley B."/>
            <person name="Liu N.T."/>
            <person name="Nou X."/>
        </authorList>
    </citation>
    <scope>NUCLEOTIDE SEQUENCE [LARGE SCALE GENOMIC DNA]</scope>
    <source>
        <strain evidence="2">ATCC 49129</strain>
    </source>
</reference>
<protein>
    <submittedName>
        <fullName evidence="1">Phage tail protein</fullName>
    </submittedName>
</protein>
<sequence>MPIVQQGSINTTALIVPDLYVQIVPPQVTLLNGVPTNVLGVVGTATWGPVNSPTLIGNMAMYAQAFGAIQNRTYDMGTAVAVVVQQGANNFRCVRVTDGTDTAATVIAQTNGITFTAKYTGSLGNTVTVALSAGSAANTWKVTVAAPALAPEVFDNIGAGQTGNALWGAIANAINNGVSVMRGASQIITASAGAGTTAPTAATLTLTGGTDGAATINGAVLLGQDTVPRKGMYALRNQGVSIAMLADCADATTWPTQVAFGLSEGTYMIGVGPSGDTIANAVTAKSTAGIDSYAFKLLFGDWVYWLDTVNGVTRLVSPQGFVAGLLANLSPQNSSLNKPIYGVVGTQKTFANQSYSSAELQALIQAGIDVVTNPVPGGAYFGCRAGHNTSSNALTQGDNYTRMTNYIASTINAGMGKYVGQLQSATVRAQAAATLSNFLSSMEQQGMIGAVNGGPAFSVQIDANNNPMNRVALGYMQADVKVVYLSVIEKFLVNVEGSQATVIRTSTNNQ</sequence>
<proteinExistence type="predicted"/>